<reference evidence="2 3" key="1">
    <citation type="journal article" date="2018" name="PLoS Genet.">
        <title>Population sequencing reveals clonal diversity and ancestral inbreeding in the grapevine cultivar Chardonnay.</title>
        <authorList>
            <person name="Roach M.J."/>
            <person name="Johnson D.L."/>
            <person name="Bohlmann J."/>
            <person name="van Vuuren H.J."/>
            <person name="Jones S.J."/>
            <person name="Pretorius I.S."/>
            <person name="Schmidt S.A."/>
            <person name="Borneman A.R."/>
        </authorList>
    </citation>
    <scope>NUCLEOTIDE SEQUENCE [LARGE SCALE GENOMIC DNA]</scope>
    <source>
        <strain evidence="3">cv. Chardonnay</strain>
        <tissue evidence="2">Leaf</tissue>
    </source>
</reference>
<name>A0A438G9Q1_VITVI</name>
<sequence>MATRHITANSDAPLWRLTLRRITKSSHASGQDRLPSLLFDPNRKARLHLLIWELNQCNRADVTVVVQDRFSQRFRQPEKARASARGRRISKEDDETWNSDEDDDEVDGELNDRGF</sequence>
<proteinExistence type="predicted"/>
<comment type="caution">
    <text evidence="2">The sequence shown here is derived from an EMBL/GenBank/DDBJ whole genome shotgun (WGS) entry which is preliminary data.</text>
</comment>
<dbReference type="AlphaFoldDB" id="A0A438G9Q1"/>
<dbReference type="Proteomes" id="UP000288805">
    <property type="component" value="Unassembled WGS sequence"/>
</dbReference>
<organism evidence="2 3">
    <name type="scientific">Vitis vinifera</name>
    <name type="common">Grape</name>
    <dbReference type="NCBI Taxonomy" id="29760"/>
    <lineage>
        <taxon>Eukaryota</taxon>
        <taxon>Viridiplantae</taxon>
        <taxon>Streptophyta</taxon>
        <taxon>Embryophyta</taxon>
        <taxon>Tracheophyta</taxon>
        <taxon>Spermatophyta</taxon>
        <taxon>Magnoliopsida</taxon>
        <taxon>eudicotyledons</taxon>
        <taxon>Gunneridae</taxon>
        <taxon>Pentapetalae</taxon>
        <taxon>rosids</taxon>
        <taxon>Vitales</taxon>
        <taxon>Vitaceae</taxon>
        <taxon>Viteae</taxon>
        <taxon>Vitis</taxon>
    </lineage>
</organism>
<protein>
    <submittedName>
        <fullName evidence="2">Uncharacterized protein</fullName>
    </submittedName>
</protein>
<evidence type="ECO:0000256" key="1">
    <source>
        <dbReference type="SAM" id="MobiDB-lite"/>
    </source>
</evidence>
<accession>A0A438G9Q1</accession>
<feature type="compositionally biased region" description="Acidic residues" evidence="1">
    <location>
        <begin position="92"/>
        <end position="109"/>
    </location>
</feature>
<evidence type="ECO:0000313" key="3">
    <source>
        <dbReference type="Proteomes" id="UP000288805"/>
    </source>
</evidence>
<feature type="region of interest" description="Disordered" evidence="1">
    <location>
        <begin position="72"/>
        <end position="115"/>
    </location>
</feature>
<dbReference type="EMBL" id="QGNW01000515">
    <property type="protein sequence ID" value="RVW68888.1"/>
    <property type="molecule type" value="Genomic_DNA"/>
</dbReference>
<evidence type="ECO:0000313" key="2">
    <source>
        <dbReference type="EMBL" id="RVW68888.1"/>
    </source>
</evidence>
<gene>
    <name evidence="2" type="ORF">CK203_062941</name>
</gene>